<dbReference type="OrthoDB" id="3184970at2759"/>
<accession>A0A550CKQ7</accession>
<name>A0A550CKQ7_9AGAR</name>
<sequence length="210" mass="23061">MGCSLTSPTSLLLSCPTSTPSFTQTRAVSANGSDVVVFRSADHVLFNVHRVNLCANTDGPLALPESAETLELLFLHGLARAELDALAEAAEKYGVSVANKRPLEVMAHAYRHGYTDLLDMTAPYSIGMPASEVKVAFSESAPFMQACYNDTWMQLITQDSREIRARTKHNNPASKKSCTVWKDIAYRVDLRLWNSRTTIVTSLDSIFVSS</sequence>
<protein>
    <submittedName>
        <fullName evidence="1">Uncharacterized protein</fullName>
    </submittedName>
</protein>
<evidence type="ECO:0000313" key="1">
    <source>
        <dbReference type="EMBL" id="TRM65359.1"/>
    </source>
</evidence>
<comment type="caution">
    <text evidence="1">The sequence shown here is derived from an EMBL/GenBank/DDBJ whole genome shotgun (WGS) entry which is preliminary data.</text>
</comment>
<dbReference type="Proteomes" id="UP000320762">
    <property type="component" value="Unassembled WGS sequence"/>
</dbReference>
<proteinExistence type="predicted"/>
<gene>
    <name evidence="1" type="ORF">BD626DRAFT_488518</name>
</gene>
<organism evidence="1 2">
    <name type="scientific">Schizophyllum amplum</name>
    <dbReference type="NCBI Taxonomy" id="97359"/>
    <lineage>
        <taxon>Eukaryota</taxon>
        <taxon>Fungi</taxon>
        <taxon>Dikarya</taxon>
        <taxon>Basidiomycota</taxon>
        <taxon>Agaricomycotina</taxon>
        <taxon>Agaricomycetes</taxon>
        <taxon>Agaricomycetidae</taxon>
        <taxon>Agaricales</taxon>
        <taxon>Schizophyllaceae</taxon>
        <taxon>Schizophyllum</taxon>
    </lineage>
</organism>
<feature type="non-terminal residue" evidence="1">
    <location>
        <position position="210"/>
    </location>
</feature>
<dbReference type="EMBL" id="VDMD01000005">
    <property type="protein sequence ID" value="TRM65359.1"/>
    <property type="molecule type" value="Genomic_DNA"/>
</dbReference>
<dbReference type="AlphaFoldDB" id="A0A550CKQ7"/>
<keyword evidence="2" id="KW-1185">Reference proteome</keyword>
<evidence type="ECO:0000313" key="2">
    <source>
        <dbReference type="Proteomes" id="UP000320762"/>
    </source>
</evidence>
<reference evidence="1 2" key="1">
    <citation type="journal article" date="2019" name="New Phytol.">
        <title>Comparative genomics reveals unique wood-decay strategies and fruiting body development in the Schizophyllaceae.</title>
        <authorList>
            <person name="Almasi E."/>
            <person name="Sahu N."/>
            <person name="Krizsan K."/>
            <person name="Balint B."/>
            <person name="Kovacs G.M."/>
            <person name="Kiss B."/>
            <person name="Cseklye J."/>
            <person name="Drula E."/>
            <person name="Henrissat B."/>
            <person name="Nagy I."/>
            <person name="Chovatia M."/>
            <person name="Adam C."/>
            <person name="LaButti K."/>
            <person name="Lipzen A."/>
            <person name="Riley R."/>
            <person name="Grigoriev I.V."/>
            <person name="Nagy L.G."/>
        </authorList>
    </citation>
    <scope>NUCLEOTIDE SEQUENCE [LARGE SCALE GENOMIC DNA]</scope>
    <source>
        <strain evidence="1 2">NL-1724</strain>
    </source>
</reference>